<dbReference type="EC" id="6.3.5.4" evidence="3"/>
<protein>
    <recommendedName>
        <fullName evidence="3">asparagine synthase (glutamine-hydrolyzing)</fullName>
        <ecNumber evidence="3">6.3.5.4</ecNumber>
    </recommendedName>
</protein>
<dbReference type="NCBIfam" id="TIGR01536">
    <property type="entry name" value="asn_synth_AEB"/>
    <property type="match status" value="1"/>
</dbReference>
<evidence type="ECO:0000256" key="7">
    <source>
        <dbReference type="ARBA" id="ARBA00048741"/>
    </source>
</evidence>
<proteinExistence type="inferred from homology"/>
<organism evidence="12 13">
    <name type="scientific">Kordiimonas lacus</name>
    <dbReference type="NCBI Taxonomy" id="637679"/>
    <lineage>
        <taxon>Bacteria</taxon>
        <taxon>Pseudomonadati</taxon>
        <taxon>Pseudomonadota</taxon>
        <taxon>Alphaproteobacteria</taxon>
        <taxon>Kordiimonadales</taxon>
        <taxon>Kordiimonadaceae</taxon>
        <taxon>Kordiimonas</taxon>
    </lineage>
</organism>
<dbReference type="PIRSF" id="PIRSF001589">
    <property type="entry name" value="Asn_synthetase_glu-h"/>
    <property type="match status" value="1"/>
</dbReference>
<evidence type="ECO:0000256" key="6">
    <source>
        <dbReference type="ARBA" id="ARBA00022962"/>
    </source>
</evidence>
<dbReference type="Proteomes" id="UP000183685">
    <property type="component" value="Unassembled WGS sequence"/>
</dbReference>
<evidence type="ECO:0000256" key="10">
    <source>
        <dbReference type="PIRSR" id="PIRSR001589-3"/>
    </source>
</evidence>
<feature type="binding site" evidence="9">
    <location>
        <begin position="360"/>
        <end position="361"/>
    </location>
    <ligand>
        <name>ATP</name>
        <dbReference type="ChEBI" id="CHEBI:30616"/>
    </ligand>
</feature>
<comment type="similarity">
    <text evidence="2">Belongs to the asparagine synthetase family.</text>
</comment>
<dbReference type="PANTHER" id="PTHR43284">
    <property type="entry name" value="ASPARAGINE SYNTHETASE (GLUTAMINE-HYDROLYZING)"/>
    <property type="match status" value="1"/>
</dbReference>
<dbReference type="AlphaFoldDB" id="A0A1G6W257"/>
<dbReference type="CDD" id="cd01991">
    <property type="entry name" value="Asn_synthase_B_C"/>
    <property type="match status" value="1"/>
</dbReference>
<feature type="domain" description="Glutamine amidotransferase type-2" evidence="11">
    <location>
        <begin position="2"/>
        <end position="213"/>
    </location>
</feature>
<dbReference type="GO" id="GO:0006529">
    <property type="term" value="P:asparagine biosynthetic process"/>
    <property type="evidence" value="ECO:0007669"/>
    <property type="project" value="UniProtKB-KW"/>
</dbReference>
<feature type="binding site" evidence="9">
    <location>
        <position position="99"/>
    </location>
    <ligand>
        <name>L-glutamine</name>
        <dbReference type="ChEBI" id="CHEBI:58359"/>
    </ligand>
</feature>
<evidence type="ECO:0000256" key="4">
    <source>
        <dbReference type="ARBA" id="ARBA00022741"/>
    </source>
</evidence>
<dbReference type="InterPro" id="IPR001962">
    <property type="entry name" value="Asn_synthase"/>
</dbReference>
<dbReference type="SUPFAM" id="SSF56235">
    <property type="entry name" value="N-terminal nucleophile aminohydrolases (Ntn hydrolases)"/>
    <property type="match status" value="1"/>
</dbReference>
<dbReference type="GO" id="GO:0005524">
    <property type="term" value="F:ATP binding"/>
    <property type="evidence" value="ECO:0007669"/>
    <property type="project" value="UniProtKB-KW"/>
</dbReference>
<dbReference type="Gene3D" id="3.40.50.620">
    <property type="entry name" value="HUPs"/>
    <property type="match status" value="2"/>
</dbReference>
<evidence type="ECO:0000313" key="12">
    <source>
        <dbReference type="EMBL" id="SDD59962.1"/>
    </source>
</evidence>
<dbReference type="InterPro" id="IPR017539">
    <property type="entry name" value="XrtA_amidotfase"/>
</dbReference>
<dbReference type="InterPro" id="IPR029055">
    <property type="entry name" value="Ntn_hydrolases_N"/>
</dbReference>
<dbReference type="PANTHER" id="PTHR43284:SF1">
    <property type="entry name" value="ASPARAGINE SYNTHETASE"/>
    <property type="match status" value="1"/>
</dbReference>
<dbReference type="Gene3D" id="3.60.20.10">
    <property type="entry name" value="Glutamine Phosphoribosylpyrophosphate, subunit 1, domain 1"/>
    <property type="match status" value="1"/>
</dbReference>
<feature type="binding site" evidence="9">
    <location>
        <position position="288"/>
    </location>
    <ligand>
        <name>ATP</name>
        <dbReference type="ChEBI" id="CHEBI:30616"/>
    </ligand>
</feature>
<reference evidence="12 13" key="1">
    <citation type="submission" date="2016-10" db="EMBL/GenBank/DDBJ databases">
        <authorList>
            <person name="de Groot N.N."/>
        </authorList>
    </citation>
    <scope>NUCLEOTIDE SEQUENCE [LARGE SCALE GENOMIC DNA]</scope>
    <source>
        <strain evidence="12 13">CGMCC 1.9109</strain>
    </source>
</reference>
<dbReference type="Pfam" id="PF00733">
    <property type="entry name" value="Asn_synthase"/>
    <property type="match status" value="1"/>
</dbReference>
<dbReference type="InterPro" id="IPR017932">
    <property type="entry name" value="GATase_2_dom"/>
</dbReference>
<name>A0A1G6W257_9PROT</name>
<dbReference type="InterPro" id="IPR014729">
    <property type="entry name" value="Rossmann-like_a/b/a_fold"/>
</dbReference>
<dbReference type="InterPro" id="IPR033738">
    <property type="entry name" value="AsnB_N"/>
</dbReference>
<dbReference type="OrthoDB" id="9763290at2"/>
<keyword evidence="6 8" id="KW-0315">Glutamine amidotransferase</keyword>
<dbReference type="SUPFAM" id="SSF52402">
    <property type="entry name" value="Adenine nucleotide alpha hydrolases-like"/>
    <property type="match status" value="1"/>
</dbReference>
<keyword evidence="8" id="KW-0028">Amino-acid biosynthesis</keyword>
<gene>
    <name evidence="12" type="ORF">SAMN04488071_0947</name>
</gene>
<evidence type="ECO:0000259" key="11">
    <source>
        <dbReference type="PROSITE" id="PS51278"/>
    </source>
</evidence>
<evidence type="ECO:0000256" key="5">
    <source>
        <dbReference type="ARBA" id="ARBA00022840"/>
    </source>
</evidence>
<feature type="site" description="Important for beta-aspartyl-AMP intermediate formation" evidence="10">
    <location>
        <position position="362"/>
    </location>
</feature>
<dbReference type="PROSITE" id="PS51278">
    <property type="entry name" value="GATASE_TYPE_2"/>
    <property type="match status" value="1"/>
</dbReference>
<dbReference type="InterPro" id="IPR006426">
    <property type="entry name" value="Asn_synth_AEB"/>
</dbReference>
<evidence type="ECO:0000256" key="2">
    <source>
        <dbReference type="ARBA" id="ARBA00005752"/>
    </source>
</evidence>
<keyword evidence="5 9" id="KW-0067">ATP-binding</keyword>
<accession>A0A1G6W257</accession>
<evidence type="ECO:0000256" key="3">
    <source>
        <dbReference type="ARBA" id="ARBA00012737"/>
    </source>
</evidence>
<comment type="catalytic activity">
    <reaction evidence="7">
        <text>L-aspartate + L-glutamine + ATP + H2O = L-asparagine + L-glutamate + AMP + diphosphate + H(+)</text>
        <dbReference type="Rhea" id="RHEA:12228"/>
        <dbReference type="ChEBI" id="CHEBI:15377"/>
        <dbReference type="ChEBI" id="CHEBI:15378"/>
        <dbReference type="ChEBI" id="CHEBI:29985"/>
        <dbReference type="ChEBI" id="CHEBI:29991"/>
        <dbReference type="ChEBI" id="CHEBI:30616"/>
        <dbReference type="ChEBI" id="CHEBI:33019"/>
        <dbReference type="ChEBI" id="CHEBI:58048"/>
        <dbReference type="ChEBI" id="CHEBI:58359"/>
        <dbReference type="ChEBI" id="CHEBI:456215"/>
        <dbReference type="EC" id="6.3.5.4"/>
    </reaction>
</comment>
<feature type="active site" description="For GATase activity" evidence="8">
    <location>
        <position position="2"/>
    </location>
</feature>
<evidence type="ECO:0000256" key="1">
    <source>
        <dbReference type="ARBA" id="ARBA00005187"/>
    </source>
</evidence>
<keyword evidence="13" id="KW-1185">Reference proteome</keyword>
<evidence type="ECO:0000256" key="9">
    <source>
        <dbReference type="PIRSR" id="PIRSR001589-2"/>
    </source>
</evidence>
<dbReference type="EMBL" id="FNAK01000002">
    <property type="protein sequence ID" value="SDD59962.1"/>
    <property type="molecule type" value="Genomic_DNA"/>
</dbReference>
<keyword evidence="8" id="KW-0061">Asparagine biosynthesis</keyword>
<dbReference type="GO" id="GO:0004066">
    <property type="term" value="F:asparagine synthase (glutamine-hydrolyzing) activity"/>
    <property type="evidence" value="ECO:0007669"/>
    <property type="project" value="UniProtKB-EC"/>
</dbReference>
<evidence type="ECO:0000256" key="8">
    <source>
        <dbReference type="PIRSR" id="PIRSR001589-1"/>
    </source>
</evidence>
<dbReference type="Pfam" id="PF13537">
    <property type="entry name" value="GATase_7"/>
    <property type="match status" value="1"/>
</dbReference>
<evidence type="ECO:0000313" key="13">
    <source>
        <dbReference type="Proteomes" id="UP000183685"/>
    </source>
</evidence>
<sequence>MCGITGIITTARTRIDQAVLRRMTESITHRGPDDDGYFWGNQVAFGHCRLSIIDAAGGHQPMLSADEGVVLTYNGEIYNFQFLRRELEGLGHTFKTECDTEVLLEAYLEWGQDCVSRLRGMFAFAIWDNRKGELFLARDRLGIKPLYYASLPDGTFLFASEMKALMKHPGLQRRLRLDAVEDYLALGYVPDPKSILTGVEKLPPAHCLTLSKDTGRFDLYRYWQLDMATPSVVDEDTDELLERLEEAVKLRMIADVPLGAFLSGGVDSSMVVGLMSRNSDKPVETCSVGSDVPEFDESGYAQNVADHFGAHHRMRLISAHDASLIDVMPDVFDEPFADMSALPTYRVCALARETVKVALSGDGGDELFGGYRRYRLHMMEEQFRNAIPHMVRRAVFGPLSKVYPKMDWAPQFLRAKSTLEGLARNSAQAYFQSVAKTPDRDRLRLQSDRMKKQLQGYHPQERFEELAGHIPGAHPLSVVQYIDINTYLPGDILTKVDRASMAHSLEVRVPLLDHKFFEWGVRLGPESRIVDGDGKAAFKKAARGFIPDQIIDRPKKGFNIPAGQWMREELAPILESLCESEILLDSGLISRTGLREMVAEHLASKRDHHASLWCVLMLDRSLAKLDASPA</sequence>
<dbReference type="NCBIfam" id="TIGR03108">
    <property type="entry name" value="eps_aminotran_1"/>
    <property type="match status" value="1"/>
</dbReference>
<dbReference type="CDD" id="cd00712">
    <property type="entry name" value="AsnB"/>
    <property type="match status" value="1"/>
</dbReference>
<dbReference type="STRING" id="637679.GCA_001550055_02662"/>
<dbReference type="RefSeq" id="WP_068305847.1">
    <property type="nucleotide sequence ID" value="NZ_FNAK01000002.1"/>
</dbReference>
<keyword evidence="4 9" id="KW-0547">Nucleotide-binding</keyword>
<dbReference type="GO" id="GO:0005829">
    <property type="term" value="C:cytosol"/>
    <property type="evidence" value="ECO:0007669"/>
    <property type="project" value="TreeGrafter"/>
</dbReference>
<comment type="pathway">
    <text evidence="1">Amino-acid biosynthesis; L-asparagine biosynthesis; L-asparagine from L-aspartate (L-Gln route): step 1/1.</text>
</comment>
<dbReference type="InterPro" id="IPR051786">
    <property type="entry name" value="ASN_synthetase/amidase"/>
</dbReference>